<feature type="region of interest" description="Disordered" evidence="1">
    <location>
        <begin position="1"/>
        <end position="85"/>
    </location>
</feature>
<dbReference type="Proteomes" id="UP000323506">
    <property type="component" value="Chromosome A08"/>
</dbReference>
<name>A0A5D2FQZ3_GOSDA</name>
<sequence>MFRYKERMNFSEKGNRISDAKQNTPGKVTTLNPNAAEFVPFSRRSPSSSGSTSAVDGTTRFAATGTLGKPVLDRSRSSVSNKSKEEAHQFWQSQLPNGITSDFKFINEEDSQGIGSGNLSLAGLSLHDGSKVSRFLAVADGEYVYSDRQEIRNPYSNGNNIAEKLRYRASSYGEDPMSASFLHLPAETLDEQLVKSDQLLGNGREGHLYNRNSRHGLVTDMLREHEIMDGNGTEMNPVDFLVAQFPGFATESLAEAYFANSCDLNRTIEMLTQFEMKGSSDSTIGSSRSSHGSAHTYIAATARGAYADRVQTRGLACATGDAVELLEEARDHARLYDACFKQARRAFLIGNKALAKQCTLCSCAAHGKARESINRQRNPVLVSPENVRGKEHMIDLHGLHVSEAIHLLNHELSVLRSTARAADQHLQVYICVGTDHHTRGSRTPARLAAAVQRYLLEEECLEFTVPQTGLLRVVIY</sequence>
<accession>A0A5D2FQZ3</accession>
<dbReference type="SMART" id="SM00463">
    <property type="entry name" value="SMR"/>
    <property type="match status" value="1"/>
</dbReference>
<reference evidence="3 4" key="1">
    <citation type="submission" date="2019-06" db="EMBL/GenBank/DDBJ databases">
        <title>WGS assembly of Gossypium darwinii.</title>
        <authorList>
            <person name="Chen Z.J."/>
            <person name="Sreedasyam A."/>
            <person name="Ando A."/>
            <person name="Song Q."/>
            <person name="De L."/>
            <person name="Hulse-Kemp A."/>
            <person name="Ding M."/>
            <person name="Ye W."/>
            <person name="Kirkbride R."/>
            <person name="Jenkins J."/>
            <person name="Plott C."/>
            <person name="Lovell J."/>
            <person name="Lin Y.-M."/>
            <person name="Vaughn R."/>
            <person name="Liu B."/>
            <person name="Li W."/>
            <person name="Simpson S."/>
            <person name="Scheffler B."/>
            <person name="Saski C."/>
            <person name="Grover C."/>
            <person name="Hu G."/>
            <person name="Conover J."/>
            <person name="Carlson J."/>
            <person name="Shu S."/>
            <person name="Boston L."/>
            <person name="Williams M."/>
            <person name="Peterson D."/>
            <person name="Mcgee K."/>
            <person name="Jones D."/>
            <person name="Wendel J."/>
            <person name="Stelly D."/>
            <person name="Grimwood J."/>
            <person name="Schmutz J."/>
        </authorList>
    </citation>
    <scope>NUCLEOTIDE SEQUENCE [LARGE SCALE GENOMIC DNA]</scope>
    <source>
        <strain evidence="3">1808015.09</strain>
    </source>
</reference>
<dbReference type="InterPro" id="IPR002625">
    <property type="entry name" value="Smr_dom"/>
</dbReference>
<dbReference type="AlphaFoldDB" id="A0A5D2FQZ3"/>
<proteinExistence type="predicted"/>
<keyword evidence="4" id="KW-1185">Reference proteome</keyword>
<dbReference type="Gene3D" id="3.30.1370.110">
    <property type="match status" value="1"/>
</dbReference>
<dbReference type="PANTHER" id="PTHR46651:SF1">
    <property type="entry name" value="SMALL MUTS RELATED FAMILY PROTEIN"/>
    <property type="match status" value="1"/>
</dbReference>
<feature type="compositionally biased region" description="Basic and acidic residues" evidence="1">
    <location>
        <begin position="1"/>
        <end position="19"/>
    </location>
</feature>
<dbReference type="InterPro" id="IPR036063">
    <property type="entry name" value="Smr_dom_sf"/>
</dbReference>
<organism evidence="3 4">
    <name type="scientific">Gossypium darwinii</name>
    <name type="common">Darwin's cotton</name>
    <name type="synonym">Gossypium barbadense var. darwinii</name>
    <dbReference type="NCBI Taxonomy" id="34276"/>
    <lineage>
        <taxon>Eukaryota</taxon>
        <taxon>Viridiplantae</taxon>
        <taxon>Streptophyta</taxon>
        <taxon>Embryophyta</taxon>
        <taxon>Tracheophyta</taxon>
        <taxon>Spermatophyta</taxon>
        <taxon>Magnoliopsida</taxon>
        <taxon>eudicotyledons</taxon>
        <taxon>Gunneridae</taxon>
        <taxon>Pentapetalae</taxon>
        <taxon>rosids</taxon>
        <taxon>malvids</taxon>
        <taxon>Malvales</taxon>
        <taxon>Malvaceae</taxon>
        <taxon>Malvoideae</taxon>
        <taxon>Gossypium</taxon>
    </lineage>
</organism>
<dbReference type="PANTHER" id="PTHR46651">
    <property type="entry name" value="POLYADENYLATE-BINDING PROTEIN-INTERACTING PROTEIN 7"/>
    <property type="match status" value="1"/>
</dbReference>
<feature type="compositionally biased region" description="Polar residues" evidence="1">
    <location>
        <begin position="20"/>
        <end position="33"/>
    </location>
</feature>
<dbReference type="SUPFAM" id="SSF160443">
    <property type="entry name" value="SMR domain-like"/>
    <property type="match status" value="1"/>
</dbReference>
<protein>
    <recommendedName>
        <fullName evidence="2">Smr domain-containing protein</fullName>
    </recommendedName>
</protein>
<dbReference type="PROSITE" id="PS50828">
    <property type="entry name" value="SMR"/>
    <property type="match status" value="1"/>
</dbReference>
<dbReference type="InterPro" id="IPR053242">
    <property type="entry name" value="PAM2-like_domain"/>
</dbReference>
<feature type="compositionally biased region" description="Basic and acidic residues" evidence="1">
    <location>
        <begin position="71"/>
        <end position="85"/>
    </location>
</feature>
<evidence type="ECO:0000256" key="1">
    <source>
        <dbReference type="SAM" id="MobiDB-lite"/>
    </source>
</evidence>
<feature type="compositionally biased region" description="Low complexity" evidence="1">
    <location>
        <begin position="38"/>
        <end position="58"/>
    </location>
</feature>
<evidence type="ECO:0000313" key="3">
    <source>
        <dbReference type="EMBL" id="TYH08151.1"/>
    </source>
</evidence>
<evidence type="ECO:0000313" key="4">
    <source>
        <dbReference type="Proteomes" id="UP000323506"/>
    </source>
</evidence>
<dbReference type="EMBL" id="CM017695">
    <property type="protein sequence ID" value="TYH08151.1"/>
    <property type="molecule type" value="Genomic_DNA"/>
</dbReference>
<feature type="domain" description="Smr" evidence="2">
    <location>
        <begin position="394"/>
        <end position="476"/>
    </location>
</feature>
<dbReference type="CDD" id="cd14371">
    <property type="entry name" value="CUE_CID7_like"/>
    <property type="match status" value="1"/>
</dbReference>
<dbReference type="InterPro" id="IPR041806">
    <property type="entry name" value="CID5/6/7_CUE"/>
</dbReference>
<gene>
    <name evidence="3" type="ORF">ES288_A08G292700v1</name>
</gene>
<evidence type="ECO:0000259" key="2">
    <source>
        <dbReference type="PROSITE" id="PS50828"/>
    </source>
</evidence>